<evidence type="ECO:0000313" key="10">
    <source>
        <dbReference type="EMBL" id="SUA19975.1"/>
    </source>
</evidence>
<feature type="domain" description="SIS" evidence="9">
    <location>
        <begin position="67"/>
        <end position="210"/>
    </location>
</feature>
<dbReference type="InterPro" id="IPR001347">
    <property type="entry name" value="SIS_dom"/>
</dbReference>
<dbReference type="InterPro" id="IPR004800">
    <property type="entry name" value="KdsD/KpsF-type"/>
</dbReference>
<keyword evidence="3 7" id="KW-0129">CBS domain</keyword>
<sequence length="355" mass="37429">MIPLDGWAGFEGLCYPDSEILGSFVTAKADGNGRKRKYLDWAREVLHTEAEGLREIAAELDENFVLAADALLHCKGRVVITGMGKSGHIGRKMAATMASTGTPAFFVHPAEAAHGDLGMIVDNDVVAAISNSGESDEITAIIPALKRKDITLVCITARPDSTMARHADIHITASVSQEACPLGLAPTTSTTAVMALGDALAVVLLRARAFTPDDFALIHPAGSLGKRLLLRVADIMHKGGGLPAVRLGTPLKGAIVSMSEKGLGMLAVTDGQGCLKGVFTDGDLRRLFQECDNFTGLSIDEVMHTHPKTISAERLATEALKVMQANHVNGLLVTDADGVLTGALNMHDLLAARIV</sequence>
<dbReference type="PIRSF" id="PIRSF004692">
    <property type="entry name" value="KdsD_KpsF"/>
    <property type="match status" value="1"/>
</dbReference>
<dbReference type="GO" id="GO:1901135">
    <property type="term" value="P:carbohydrate derivative metabolic process"/>
    <property type="evidence" value="ECO:0007669"/>
    <property type="project" value="InterPro"/>
</dbReference>
<evidence type="ECO:0000256" key="3">
    <source>
        <dbReference type="ARBA" id="ARBA00023122"/>
    </source>
</evidence>
<feature type="site" description="Catalytically relevant" evidence="6">
    <location>
        <position position="219"/>
    </location>
</feature>
<evidence type="ECO:0000256" key="4">
    <source>
        <dbReference type="PIRNR" id="PIRNR004692"/>
    </source>
</evidence>
<protein>
    <submittedName>
        <fullName evidence="10">KpsF</fullName>
        <ecNumber evidence="10">5.3.1.13</ecNumber>
    </submittedName>
</protein>
<dbReference type="InterPro" id="IPR046342">
    <property type="entry name" value="CBS_dom_sf"/>
</dbReference>
<dbReference type="GO" id="GO:0097367">
    <property type="term" value="F:carbohydrate derivative binding"/>
    <property type="evidence" value="ECO:0007669"/>
    <property type="project" value="InterPro"/>
</dbReference>
<dbReference type="CDD" id="cd04604">
    <property type="entry name" value="CBS_pair_SIS_assoc"/>
    <property type="match status" value="1"/>
</dbReference>
<comment type="similarity">
    <text evidence="1 4">Belongs to the SIS family. GutQ/KpsF subfamily.</text>
</comment>
<evidence type="ECO:0000256" key="2">
    <source>
        <dbReference type="ARBA" id="ARBA00022737"/>
    </source>
</evidence>
<name>A0A378VSJ9_NEIGO</name>
<dbReference type="Pfam" id="PF01380">
    <property type="entry name" value="SIS"/>
    <property type="match status" value="1"/>
</dbReference>
<evidence type="ECO:0000256" key="1">
    <source>
        <dbReference type="ARBA" id="ARBA00008165"/>
    </source>
</evidence>
<dbReference type="InterPro" id="IPR035474">
    <property type="entry name" value="SIS_Kpsf"/>
</dbReference>
<dbReference type="CDD" id="cd05014">
    <property type="entry name" value="SIS_Kpsf"/>
    <property type="match status" value="1"/>
</dbReference>
<dbReference type="GO" id="GO:0019146">
    <property type="term" value="F:arabinose-5-phosphate isomerase activity"/>
    <property type="evidence" value="ECO:0007669"/>
    <property type="project" value="UniProtKB-EC"/>
</dbReference>
<feature type="domain" description="CBS" evidence="8">
    <location>
        <begin position="303"/>
        <end position="355"/>
    </location>
</feature>
<keyword evidence="2" id="KW-0677">Repeat</keyword>
<evidence type="ECO:0000256" key="7">
    <source>
        <dbReference type="PROSITE-ProRule" id="PRU00703"/>
    </source>
</evidence>
<accession>A0A378VSJ9</accession>
<reference evidence="10" key="1">
    <citation type="submission" date="2018-06" db="EMBL/GenBank/DDBJ databases">
        <authorList>
            <consortium name="Pathogen Informatics"/>
            <person name="Doyle S."/>
        </authorList>
    </citation>
    <scope>NUCLEOTIDE SEQUENCE [LARGE SCALE GENOMIC DNA]</scope>
    <source>
        <strain evidence="10">NCTC11421</strain>
    </source>
</reference>
<dbReference type="EMBL" id="UGRI01000001">
    <property type="protein sequence ID" value="SUA19975.1"/>
    <property type="molecule type" value="Genomic_DNA"/>
</dbReference>
<evidence type="ECO:0000259" key="9">
    <source>
        <dbReference type="PROSITE" id="PS51464"/>
    </source>
</evidence>
<dbReference type="InterPro" id="IPR000644">
    <property type="entry name" value="CBS_dom"/>
</dbReference>
<dbReference type="SMART" id="SM00116">
    <property type="entry name" value="CBS"/>
    <property type="match status" value="2"/>
</dbReference>
<feature type="domain" description="CBS" evidence="8">
    <location>
        <begin position="236"/>
        <end position="301"/>
    </location>
</feature>
<dbReference type="InterPro" id="IPR046348">
    <property type="entry name" value="SIS_dom_sf"/>
</dbReference>
<dbReference type="SUPFAM" id="SSF53697">
    <property type="entry name" value="SIS domain"/>
    <property type="match status" value="1"/>
</dbReference>
<dbReference type="Pfam" id="PF00571">
    <property type="entry name" value="CBS"/>
    <property type="match status" value="2"/>
</dbReference>
<evidence type="ECO:0000256" key="6">
    <source>
        <dbReference type="PIRSR" id="PIRSR004692-3"/>
    </source>
</evidence>
<organism evidence="10">
    <name type="scientific">Neisseria gonorrhoeae</name>
    <dbReference type="NCBI Taxonomy" id="485"/>
    <lineage>
        <taxon>Bacteria</taxon>
        <taxon>Pseudomonadati</taxon>
        <taxon>Pseudomonadota</taxon>
        <taxon>Betaproteobacteria</taxon>
        <taxon>Neisseriales</taxon>
        <taxon>Neisseriaceae</taxon>
        <taxon>Neisseria</taxon>
    </lineage>
</organism>
<evidence type="ECO:0000256" key="5">
    <source>
        <dbReference type="PIRSR" id="PIRSR004692-2"/>
    </source>
</evidence>
<feature type="binding site" evidence="5">
    <location>
        <position position="108"/>
    </location>
    <ligand>
        <name>Zn(2+)</name>
        <dbReference type="ChEBI" id="CHEBI:29105"/>
    </ligand>
</feature>
<dbReference type="InterPro" id="IPR050986">
    <property type="entry name" value="GutQ/KpsF_isomerases"/>
</dbReference>
<proteinExistence type="inferred from homology"/>
<dbReference type="NCBIfam" id="TIGR00393">
    <property type="entry name" value="kpsF"/>
    <property type="match status" value="1"/>
</dbReference>
<dbReference type="Gene3D" id="3.10.580.10">
    <property type="entry name" value="CBS-domain"/>
    <property type="match status" value="1"/>
</dbReference>
<gene>
    <name evidence="10" type="primary">kdsD</name>
    <name evidence="10" type="ORF">NCTC11421_00052</name>
</gene>
<dbReference type="PANTHER" id="PTHR42745">
    <property type="match status" value="1"/>
</dbReference>
<dbReference type="GO" id="GO:0005975">
    <property type="term" value="P:carbohydrate metabolic process"/>
    <property type="evidence" value="ECO:0007669"/>
    <property type="project" value="InterPro"/>
</dbReference>
<feature type="site" description="Catalytically relevant" evidence="6">
    <location>
        <position position="178"/>
    </location>
</feature>
<keyword evidence="5" id="KW-0479">Metal-binding</keyword>
<dbReference type="PROSITE" id="PS51464">
    <property type="entry name" value="SIS"/>
    <property type="match status" value="1"/>
</dbReference>
<dbReference type="FunFam" id="3.40.50.10490:FF:000011">
    <property type="entry name" value="Arabinose 5-phosphate isomerase"/>
    <property type="match status" value="1"/>
</dbReference>
<feature type="site" description="Catalytically relevant" evidence="6">
    <location>
        <position position="137"/>
    </location>
</feature>
<dbReference type="GO" id="GO:0046872">
    <property type="term" value="F:metal ion binding"/>
    <property type="evidence" value="ECO:0007669"/>
    <property type="project" value="UniProtKB-KW"/>
</dbReference>
<evidence type="ECO:0000259" key="8">
    <source>
        <dbReference type="PROSITE" id="PS51371"/>
    </source>
</evidence>
<dbReference type="PANTHER" id="PTHR42745:SF1">
    <property type="entry name" value="ARABINOSE 5-PHOSPHATE ISOMERASE KDSD"/>
    <property type="match status" value="1"/>
</dbReference>
<feature type="site" description="Catalytically relevant" evidence="6">
    <location>
        <position position="85"/>
    </location>
</feature>
<keyword evidence="5" id="KW-0862">Zinc</keyword>
<dbReference type="AlphaFoldDB" id="A0A378VSJ9"/>
<keyword evidence="10" id="KW-0413">Isomerase</keyword>
<dbReference type="EC" id="5.3.1.13" evidence="10"/>
<dbReference type="PROSITE" id="PS51371">
    <property type="entry name" value="CBS"/>
    <property type="match status" value="2"/>
</dbReference>
<dbReference type="Gene3D" id="3.40.50.10490">
    <property type="entry name" value="Glucose-6-phosphate isomerase like protein, domain 1"/>
    <property type="match status" value="1"/>
</dbReference>